<dbReference type="KEGG" id="cpat:CLPA_c35010"/>
<dbReference type="EMBL" id="CP009268">
    <property type="protein sequence ID" value="AJA53550.1"/>
    <property type="molecule type" value="Genomic_DNA"/>
</dbReference>
<dbReference type="InterPro" id="IPR010998">
    <property type="entry name" value="Integrase_recombinase_N"/>
</dbReference>
<proteinExistence type="inferred from homology"/>
<reference evidence="5 8" key="1">
    <citation type="journal article" date="2015" name="Genome Announc.">
        <title>Complete Genome Sequence of the Nitrogen-Fixing and Solvent-Producing Clostridium pasteurianum DSM 525.</title>
        <authorList>
            <person name="Poehlein A."/>
            <person name="Grosse-Honebrink A."/>
            <person name="Zhang Y."/>
            <person name="Minton N.P."/>
            <person name="Daniel R."/>
        </authorList>
    </citation>
    <scope>NUCLEOTIDE SEQUENCE [LARGE SCALE GENOMIC DNA]</scope>
    <source>
        <strain evidence="5">DSM 525</strain>
        <strain evidence="8">DSM 525 / ATCC 6013</strain>
    </source>
</reference>
<dbReference type="InterPro" id="IPR050090">
    <property type="entry name" value="Tyrosine_recombinase_XerCD"/>
</dbReference>
<dbReference type="PANTHER" id="PTHR30349">
    <property type="entry name" value="PHAGE INTEGRASE-RELATED"/>
    <property type="match status" value="1"/>
</dbReference>
<evidence type="ECO:0000259" key="4">
    <source>
        <dbReference type="PROSITE" id="PS51898"/>
    </source>
</evidence>
<protein>
    <submittedName>
        <fullName evidence="6">Integrase family protein</fullName>
    </submittedName>
    <submittedName>
        <fullName evidence="5">Tyrosine recombinase XerC</fullName>
    </submittedName>
</protein>
<dbReference type="Proteomes" id="UP000030905">
    <property type="component" value="Chromosome"/>
</dbReference>
<dbReference type="Pfam" id="PF00589">
    <property type="entry name" value="Phage_integrase"/>
    <property type="match status" value="1"/>
</dbReference>
<evidence type="ECO:0000313" key="7">
    <source>
        <dbReference type="Proteomes" id="UP000028042"/>
    </source>
</evidence>
<dbReference type="GeneID" id="93075597"/>
<dbReference type="Gene3D" id="1.10.443.10">
    <property type="entry name" value="Intergrase catalytic core"/>
    <property type="match status" value="1"/>
</dbReference>
<name>A0A0H3J8L1_CLOPA</name>
<evidence type="ECO:0000256" key="1">
    <source>
        <dbReference type="ARBA" id="ARBA00008857"/>
    </source>
</evidence>
<gene>
    <name evidence="5" type="primary">xerC3</name>
    <name evidence="5" type="ORF">CLPA_c35010</name>
    <name evidence="6" type="ORF">CP6013_03683</name>
</gene>
<sequence length="337" mass="39632">MPKVKFKSNFSKITDGLVPLDDMEHIKNNNITIQQFFKLHNNFIDDKKLEGLAPRTISDHIKLFGFFKKYIIDVKKFQIEQVYLNIDIFKNYLYYMCIDKDYKPCTVNIRISSLKCYLNWLFNKKYIQENYGLILRKVKRPEDTIRPLSDTNVRKMLNAPNRNTYAGFRDFTIMVIILDCGIRIQELCNTIIPDVDLRNKILTVRGEVSKTRRVRALPLSKQSVMLLKQLIEIATENKCTYVFMSTNSTDKIDHEVIIRAFEKYGKKMGINVRCTPHVFRHTFATNAVKSGMDVFTLQRIMGHNQISTTRQYIQLETTDLIKKHEKMDSVSRYLRGK</sequence>
<evidence type="ECO:0000256" key="3">
    <source>
        <dbReference type="ARBA" id="ARBA00023172"/>
    </source>
</evidence>
<organism evidence="5 8">
    <name type="scientific">Clostridium pasteurianum DSM 525 = ATCC 6013</name>
    <dbReference type="NCBI Taxonomy" id="1262449"/>
    <lineage>
        <taxon>Bacteria</taxon>
        <taxon>Bacillati</taxon>
        <taxon>Bacillota</taxon>
        <taxon>Clostridia</taxon>
        <taxon>Eubacteriales</taxon>
        <taxon>Clostridiaceae</taxon>
        <taxon>Clostridium</taxon>
    </lineage>
</organism>
<dbReference type="CDD" id="cd00397">
    <property type="entry name" value="DNA_BRE_C"/>
    <property type="match status" value="1"/>
</dbReference>
<dbReference type="InterPro" id="IPR002104">
    <property type="entry name" value="Integrase_catalytic"/>
</dbReference>
<dbReference type="GO" id="GO:0006310">
    <property type="term" value="P:DNA recombination"/>
    <property type="evidence" value="ECO:0007669"/>
    <property type="project" value="UniProtKB-KW"/>
</dbReference>
<dbReference type="GO" id="GO:0015074">
    <property type="term" value="P:DNA integration"/>
    <property type="evidence" value="ECO:0007669"/>
    <property type="project" value="InterPro"/>
</dbReference>
<evidence type="ECO:0000313" key="6">
    <source>
        <dbReference type="EMBL" id="KRU14425.1"/>
    </source>
</evidence>
<keyword evidence="3" id="KW-0233">DNA recombination</keyword>
<comment type="similarity">
    <text evidence="1">Belongs to the 'phage' integrase family.</text>
</comment>
<feature type="domain" description="Tyr recombinase" evidence="4">
    <location>
        <begin position="143"/>
        <end position="325"/>
    </location>
</feature>
<dbReference type="eggNOG" id="COG4974">
    <property type="taxonomic scope" value="Bacteria"/>
</dbReference>
<dbReference type="EMBL" id="JPGY02000001">
    <property type="protein sequence ID" value="KRU14425.1"/>
    <property type="molecule type" value="Genomic_DNA"/>
</dbReference>
<evidence type="ECO:0000313" key="5">
    <source>
        <dbReference type="EMBL" id="AJA53550.1"/>
    </source>
</evidence>
<dbReference type="Proteomes" id="UP000028042">
    <property type="component" value="Unassembled WGS sequence"/>
</dbReference>
<dbReference type="SUPFAM" id="SSF56349">
    <property type="entry name" value="DNA breaking-rejoining enzymes"/>
    <property type="match status" value="1"/>
</dbReference>
<dbReference type="KEGG" id="cpae:CPAST_c35010"/>
<dbReference type="Gene3D" id="1.10.150.130">
    <property type="match status" value="1"/>
</dbReference>
<reference evidence="6 7" key="3">
    <citation type="journal article" name="Genome Announc.">
        <title>Improved Draft Genome Sequence of Clostridium pasteurianum Strain ATCC 6013 (DSM 525) Using a Hybrid Next-Generation Sequencing Approach.</title>
        <authorList>
            <person name="Pyne M.E."/>
            <person name="Utturkar S."/>
            <person name="Brown S.D."/>
            <person name="Moo-Young M."/>
            <person name="Chung D.A."/>
            <person name="Chou C.P."/>
        </authorList>
    </citation>
    <scope>NUCLEOTIDE SEQUENCE [LARGE SCALE GENOMIC DNA]</scope>
    <source>
        <strain evidence="6 7">ATCC 6013</strain>
    </source>
</reference>
<dbReference type="PROSITE" id="PS51898">
    <property type="entry name" value="TYR_RECOMBINASE"/>
    <property type="match status" value="1"/>
</dbReference>
<dbReference type="AlphaFoldDB" id="A0A0H3J8L1"/>
<accession>A0A0H3J8L1</accession>
<keyword evidence="2" id="KW-0238">DNA-binding</keyword>
<evidence type="ECO:0000313" key="8">
    <source>
        <dbReference type="Proteomes" id="UP000030905"/>
    </source>
</evidence>
<dbReference type="InterPro" id="IPR013762">
    <property type="entry name" value="Integrase-like_cat_sf"/>
</dbReference>
<dbReference type="InterPro" id="IPR011010">
    <property type="entry name" value="DNA_brk_join_enz"/>
</dbReference>
<reference evidence="6" key="2">
    <citation type="submission" date="2015-10" db="EMBL/GenBank/DDBJ databases">
        <title>Improved Draft Genome Sequence of Clostridium pasteurianum Strain ATCC 6013 (DSM 525) Using a Hybrid Next-Generation Sequencing Approach.</title>
        <authorList>
            <person name="Pyne M.E."/>
            <person name="Utturkar S.M."/>
            <person name="Brown S.D."/>
            <person name="Moo-Young M."/>
            <person name="Chung D.A."/>
            <person name="Chou P.C."/>
        </authorList>
    </citation>
    <scope>NUCLEOTIDE SEQUENCE</scope>
    <source>
        <strain evidence="6">ATCC 6013</strain>
    </source>
</reference>
<dbReference type="PANTHER" id="PTHR30349:SF41">
    <property type="entry name" value="INTEGRASE_RECOMBINASE PROTEIN MJ0367-RELATED"/>
    <property type="match status" value="1"/>
</dbReference>
<evidence type="ECO:0000256" key="2">
    <source>
        <dbReference type="ARBA" id="ARBA00023125"/>
    </source>
</evidence>
<dbReference type="GO" id="GO:0003677">
    <property type="term" value="F:DNA binding"/>
    <property type="evidence" value="ECO:0007669"/>
    <property type="project" value="UniProtKB-KW"/>
</dbReference>
<keyword evidence="8" id="KW-1185">Reference proteome</keyword>
<dbReference type="PATRIC" id="fig|1262449.3.peg.2556"/>
<dbReference type="RefSeq" id="WP_003445907.1">
    <property type="nucleotide sequence ID" value="NZ_ANZB01000008.1"/>
</dbReference>